<evidence type="ECO:0000259" key="12">
    <source>
        <dbReference type="PROSITE" id="PS50862"/>
    </source>
</evidence>
<keyword evidence="14" id="KW-1185">Reference proteome</keyword>
<dbReference type="PANTHER" id="PTHR11451:SF44">
    <property type="entry name" value="THREONINE--TRNA LIGASE, CHLOROPLASTIC_MITOCHONDRIAL 2"/>
    <property type="match status" value="1"/>
</dbReference>
<dbReference type="PANTHER" id="PTHR11451">
    <property type="entry name" value="THREONINE-TRNA LIGASE"/>
    <property type="match status" value="1"/>
</dbReference>
<keyword evidence="4" id="KW-0479">Metal-binding</keyword>
<dbReference type="FunFam" id="3.30.930.10:FF:000002">
    <property type="entry name" value="Threonine--tRNA ligase"/>
    <property type="match status" value="1"/>
</dbReference>
<reference evidence="13 14" key="1">
    <citation type="journal article" date="2024" name="Nat. Commun.">
        <title>Phylogenomics reveals the evolutionary origins of lichenization in chlorophyte algae.</title>
        <authorList>
            <person name="Puginier C."/>
            <person name="Libourel C."/>
            <person name="Otte J."/>
            <person name="Skaloud P."/>
            <person name="Haon M."/>
            <person name="Grisel S."/>
            <person name="Petersen M."/>
            <person name="Berrin J.G."/>
            <person name="Delaux P.M."/>
            <person name="Dal Grande F."/>
            <person name="Keller J."/>
        </authorList>
    </citation>
    <scope>NUCLEOTIDE SEQUENCE [LARGE SCALE GENOMIC DNA]</scope>
    <source>
        <strain evidence="13 14">SAG 2145</strain>
    </source>
</reference>
<sequence>MQCHIHSAGSAPPTPPCSRDVPVTSGCLHSHPAKRLKLKSHLAKSTTRGRNDGGRGFVCLAHSNSHALATAVAERPTETPASSIPVQLLTSSKSPDLLRIRHSCAHIMAMAVQKLHPGTQVTIGPWIERGFYYDFDTKEPLSNKDLKAIKKEMQRLIKRKLPMSEEEVTVEEARRRIEEIKEPYKMEILEGILARDPASTITIWHIGEEGQKDHWWDLCAGPHVPTTGHIAPDAIDLETVAGAYWRGDEHKAQLQRIYGTAWESADQLQAYKTFKEEAARRDHRRIGQDLDLFSLNDSAGAGLVFWHPKGALVRHLIESHWKQKHMEAGYQLIYTPHVASATLWQRSGHLDFYRENMFDQMQMEEEEWLVKPMNCPLHVNIYKSTQHSYRNLPLRYAELGTVYRYERSGTLHGLFRVRGFTQDDAHIFCLPDQITKEIIGVLDMVEQMMGSFGFTRLEVDLSTRPEKSVGSDDIWASAEAALEDALVAKQWQYSVDEGGGAFYGPKIDIKIEDAIGRRWQCSTIQLDFNLPERFGMTYMDADQQHRQPIMIHRAIFGSIERFFGILVENYAGAFPVWLAPVQAQILPVSPAVADYAEETAAAMRAKGLRVEVAGGERIAKLIRNAEKAKVPLMCVVGTKEAEAASLSVRTYGPQGGELGMLPITEVVERLQAATASQSSF</sequence>
<comment type="similarity">
    <text evidence="1">Belongs to the class-II aminoacyl-tRNA synthetase family.</text>
</comment>
<keyword evidence="8" id="KW-0648">Protein biosynthesis</keyword>
<proteinExistence type="inferred from homology"/>
<dbReference type="GO" id="GO:0005524">
    <property type="term" value="F:ATP binding"/>
    <property type="evidence" value="ECO:0007669"/>
    <property type="project" value="UniProtKB-KW"/>
</dbReference>
<dbReference type="InterPro" id="IPR045864">
    <property type="entry name" value="aa-tRNA-synth_II/BPL/LPL"/>
</dbReference>
<dbReference type="InterPro" id="IPR047246">
    <property type="entry name" value="ThrRS_anticodon"/>
</dbReference>
<dbReference type="HAMAP" id="MF_00184">
    <property type="entry name" value="Thr_tRNA_synth"/>
    <property type="match status" value="1"/>
</dbReference>
<dbReference type="Proteomes" id="UP001438707">
    <property type="component" value="Unassembled WGS sequence"/>
</dbReference>
<evidence type="ECO:0000256" key="3">
    <source>
        <dbReference type="ARBA" id="ARBA00022598"/>
    </source>
</evidence>
<keyword evidence="3" id="KW-0436">Ligase</keyword>
<dbReference type="SUPFAM" id="SSF55186">
    <property type="entry name" value="ThrRS/AlaRS common domain"/>
    <property type="match status" value="1"/>
</dbReference>
<dbReference type="InterPro" id="IPR036621">
    <property type="entry name" value="Anticodon-bd_dom_sf"/>
</dbReference>
<dbReference type="Pfam" id="PF00587">
    <property type="entry name" value="tRNA-synt_2b"/>
    <property type="match status" value="1"/>
</dbReference>
<evidence type="ECO:0000313" key="13">
    <source>
        <dbReference type="EMBL" id="KAK9844421.1"/>
    </source>
</evidence>
<evidence type="ECO:0000256" key="2">
    <source>
        <dbReference type="ARBA" id="ARBA00013163"/>
    </source>
</evidence>
<evidence type="ECO:0000256" key="7">
    <source>
        <dbReference type="ARBA" id="ARBA00022840"/>
    </source>
</evidence>
<feature type="domain" description="Aminoacyl-transfer RNA synthetases class-II family profile" evidence="12">
    <location>
        <begin position="306"/>
        <end position="575"/>
    </location>
</feature>
<evidence type="ECO:0000256" key="8">
    <source>
        <dbReference type="ARBA" id="ARBA00022917"/>
    </source>
</evidence>
<dbReference type="InterPro" id="IPR002314">
    <property type="entry name" value="aa-tRNA-synt_IIb"/>
</dbReference>
<dbReference type="AlphaFoldDB" id="A0AAW1SFM7"/>
<accession>A0AAW1SFM7</accession>
<dbReference type="Gene3D" id="3.30.980.10">
    <property type="entry name" value="Threonyl-trna Synthetase, Chain A, domain 2"/>
    <property type="match status" value="1"/>
</dbReference>
<dbReference type="PROSITE" id="PS50862">
    <property type="entry name" value="AA_TRNA_LIGASE_II"/>
    <property type="match status" value="1"/>
</dbReference>
<dbReference type="PRINTS" id="PR01047">
    <property type="entry name" value="TRNASYNTHTHR"/>
</dbReference>
<keyword evidence="7" id="KW-0067">ATP-binding</keyword>
<keyword evidence="5" id="KW-0547">Nucleotide-binding</keyword>
<dbReference type="Pfam" id="PF07973">
    <property type="entry name" value="tRNA_SAD"/>
    <property type="match status" value="1"/>
</dbReference>
<dbReference type="InterPro" id="IPR002320">
    <property type="entry name" value="Thr-tRNA-ligase_IIa"/>
</dbReference>
<evidence type="ECO:0000256" key="6">
    <source>
        <dbReference type="ARBA" id="ARBA00022833"/>
    </source>
</evidence>
<dbReference type="GO" id="GO:0046872">
    <property type="term" value="F:metal ion binding"/>
    <property type="evidence" value="ECO:0007669"/>
    <property type="project" value="UniProtKB-KW"/>
</dbReference>
<dbReference type="InterPro" id="IPR004154">
    <property type="entry name" value="Anticodon-bd"/>
</dbReference>
<evidence type="ECO:0000256" key="4">
    <source>
        <dbReference type="ARBA" id="ARBA00022723"/>
    </source>
</evidence>
<dbReference type="GO" id="GO:0006435">
    <property type="term" value="P:threonyl-tRNA aminoacylation"/>
    <property type="evidence" value="ECO:0007669"/>
    <property type="project" value="InterPro"/>
</dbReference>
<keyword evidence="9" id="KW-0030">Aminoacyl-tRNA synthetase</keyword>
<keyword evidence="6" id="KW-0862">Zinc</keyword>
<dbReference type="Gene3D" id="3.30.930.10">
    <property type="entry name" value="Bira Bifunctional Protein, Domain 2"/>
    <property type="match status" value="1"/>
</dbReference>
<dbReference type="EC" id="6.1.1.3" evidence="2"/>
<dbReference type="CDD" id="cd00771">
    <property type="entry name" value="ThrRS_core"/>
    <property type="match status" value="1"/>
</dbReference>
<evidence type="ECO:0000313" key="14">
    <source>
        <dbReference type="Proteomes" id="UP001438707"/>
    </source>
</evidence>
<dbReference type="InterPro" id="IPR018163">
    <property type="entry name" value="Thr/Ala-tRNA-synth_IIc_edit"/>
</dbReference>
<dbReference type="InterPro" id="IPR006195">
    <property type="entry name" value="aa-tRNA-synth_II"/>
</dbReference>
<dbReference type="NCBIfam" id="TIGR00418">
    <property type="entry name" value="thrS"/>
    <property type="match status" value="1"/>
</dbReference>
<protein>
    <recommendedName>
        <fullName evidence="2">threonine--tRNA ligase</fullName>
        <ecNumber evidence="2">6.1.1.3</ecNumber>
    </recommendedName>
    <alternativeName>
        <fullName evidence="10">Threonyl-tRNA synthetase</fullName>
    </alternativeName>
</protein>
<dbReference type="SUPFAM" id="SSF52954">
    <property type="entry name" value="Class II aaRS ABD-related"/>
    <property type="match status" value="1"/>
</dbReference>
<dbReference type="InterPro" id="IPR033728">
    <property type="entry name" value="ThrRS_core"/>
</dbReference>
<dbReference type="Gene3D" id="3.40.50.800">
    <property type="entry name" value="Anticodon-binding domain"/>
    <property type="match status" value="1"/>
</dbReference>
<evidence type="ECO:0000256" key="9">
    <source>
        <dbReference type="ARBA" id="ARBA00023146"/>
    </source>
</evidence>
<evidence type="ECO:0000256" key="10">
    <source>
        <dbReference type="ARBA" id="ARBA00031900"/>
    </source>
</evidence>
<gene>
    <name evidence="13" type="ORF">WJX74_002217</name>
</gene>
<dbReference type="SUPFAM" id="SSF55681">
    <property type="entry name" value="Class II aaRS and biotin synthetases"/>
    <property type="match status" value="1"/>
</dbReference>
<evidence type="ECO:0000256" key="1">
    <source>
        <dbReference type="ARBA" id="ARBA00008226"/>
    </source>
</evidence>
<dbReference type="CDD" id="cd00860">
    <property type="entry name" value="ThrRS_anticodon"/>
    <property type="match status" value="1"/>
</dbReference>
<dbReference type="GO" id="GO:0004829">
    <property type="term" value="F:threonine-tRNA ligase activity"/>
    <property type="evidence" value="ECO:0007669"/>
    <property type="project" value="UniProtKB-EC"/>
</dbReference>
<comment type="catalytic activity">
    <reaction evidence="11">
        <text>tRNA(Thr) + L-threonine + ATP = L-threonyl-tRNA(Thr) + AMP + diphosphate + H(+)</text>
        <dbReference type="Rhea" id="RHEA:24624"/>
        <dbReference type="Rhea" id="RHEA-COMP:9670"/>
        <dbReference type="Rhea" id="RHEA-COMP:9704"/>
        <dbReference type="ChEBI" id="CHEBI:15378"/>
        <dbReference type="ChEBI" id="CHEBI:30616"/>
        <dbReference type="ChEBI" id="CHEBI:33019"/>
        <dbReference type="ChEBI" id="CHEBI:57926"/>
        <dbReference type="ChEBI" id="CHEBI:78442"/>
        <dbReference type="ChEBI" id="CHEBI:78534"/>
        <dbReference type="ChEBI" id="CHEBI:456215"/>
        <dbReference type="EC" id="6.1.1.3"/>
    </reaction>
</comment>
<evidence type="ECO:0000256" key="5">
    <source>
        <dbReference type="ARBA" id="ARBA00022741"/>
    </source>
</evidence>
<dbReference type="InterPro" id="IPR012947">
    <property type="entry name" value="tRNA_SAD"/>
</dbReference>
<dbReference type="FunFam" id="3.40.50.800:FF:000001">
    <property type="entry name" value="Threonine--tRNA ligase"/>
    <property type="match status" value="1"/>
</dbReference>
<dbReference type="GO" id="GO:0009570">
    <property type="term" value="C:chloroplast stroma"/>
    <property type="evidence" value="ECO:0007669"/>
    <property type="project" value="TreeGrafter"/>
</dbReference>
<organism evidence="13 14">
    <name type="scientific">Apatococcus lobatus</name>
    <dbReference type="NCBI Taxonomy" id="904363"/>
    <lineage>
        <taxon>Eukaryota</taxon>
        <taxon>Viridiplantae</taxon>
        <taxon>Chlorophyta</taxon>
        <taxon>core chlorophytes</taxon>
        <taxon>Trebouxiophyceae</taxon>
        <taxon>Chlorellales</taxon>
        <taxon>Chlorellaceae</taxon>
        <taxon>Apatococcus</taxon>
    </lineage>
</organism>
<comment type="caution">
    <text evidence="13">The sequence shown here is derived from an EMBL/GenBank/DDBJ whole genome shotgun (WGS) entry which is preliminary data.</text>
</comment>
<dbReference type="EMBL" id="JALJOS010000001">
    <property type="protein sequence ID" value="KAK9844421.1"/>
    <property type="molecule type" value="Genomic_DNA"/>
</dbReference>
<dbReference type="Gene3D" id="3.30.54.20">
    <property type="match status" value="1"/>
</dbReference>
<evidence type="ECO:0000256" key="11">
    <source>
        <dbReference type="ARBA" id="ARBA00049515"/>
    </source>
</evidence>
<dbReference type="Pfam" id="PF03129">
    <property type="entry name" value="HGTP_anticodon"/>
    <property type="match status" value="1"/>
</dbReference>
<dbReference type="SMART" id="SM00863">
    <property type="entry name" value="tRNA_SAD"/>
    <property type="match status" value="1"/>
</dbReference>
<name>A0AAW1SFM7_9CHLO</name>